<dbReference type="SMART" id="SM00387">
    <property type="entry name" value="HATPase_c"/>
    <property type="match status" value="1"/>
</dbReference>
<dbReference type="InterPro" id="IPR000014">
    <property type="entry name" value="PAS"/>
</dbReference>
<dbReference type="Gene3D" id="3.30.450.20">
    <property type="entry name" value="PAS domain"/>
    <property type="match status" value="1"/>
</dbReference>
<evidence type="ECO:0000313" key="11">
    <source>
        <dbReference type="Proteomes" id="UP000306441"/>
    </source>
</evidence>
<dbReference type="Pfam" id="PF00512">
    <property type="entry name" value="HisKA"/>
    <property type="match status" value="1"/>
</dbReference>
<dbReference type="EC" id="2.7.13.3" evidence="2"/>
<dbReference type="InterPro" id="IPR004358">
    <property type="entry name" value="Sig_transdc_His_kin-like_C"/>
</dbReference>
<feature type="region of interest" description="Disordered" evidence="6">
    <location>
        <begin position="534"/>
        <end position="581"/>
    </location>
</feature>
<feature type="domain" description="Histidine kinase" evidence="8">
    <location>
        <begin position="330"/>
        <end position="550"/>
    </location>
</feature>
<dbReference type="CDD" id="cd00082">
    <property type="entry name" value="HisKA"/>
    <property type="match status" value="1"/>
</dbReference>
<feature type="transmembrane region" description="Helical" evidence="7">
    <location>
        <begin position="53"/>
        <end position="71"/>
    </location>
</feature>
<sequence length="581" mass="61367">MAAGCERLVHPCVAGEPQRRTQRRFIGVTMAAPFLAAGAAVTLSAARLGADMALLAIFATFGTCWFVALLVSSSGSLALPSKLAAGAASIGLACLIALAGGLASPVALLALALPIEAAWVFGTRRAVIGAAVAAAIAIVLQFALAPLLPLAAASPAAWHWLIPIAWGLSLVPRMAHFDLGRDAGHPAETSLEDVIDAVVLRFARTGEVLEASTKAEPLLGLSPDLLAGNGLFDRVHIADRVAYLSALADLREGADLRRLELRLRMPRAATDGHGDQYRPFALDLMRAGDSDTFVALLRANGELAGLRDELAAAREAAAGADVAKGRFLAAVSHELRTPLNAILGFSDMLLHEMFGPFKDERQKEYVGLVRESGQHLLDVVTSILDVSRIEAGTYRVQPEPFRFADAVEMCQSMMRHQAGSKDIALDANLAADLGEINADRRAVQQILINLVSNAVKFTPAGGSVTVDARRVGSRLHFAVSDTGIGIAEHDLASLGKPFMQIQNDYTRRFEGTGLGLSLVKGLVALHEGTMSIESAPGEGTKVSISLPLDGPKQAADEPVVLPMPARTEKRDDSHGTLRKTA</sequence>
<feature type="domain" description="PAS" evidence="9">
    <location>
        <begin position="187"/>
        <end position="254"/>
    </location>
</feature>
<dbReference type="InterPro" id="IPR035965">
    <property type="entry name" value="PAS-like_dom_sf"/>
</dbReference>
<dbReference type="Proteomes" id="UP000306441">
    <property type="component" value="Unassembled WGS sequence"/>
</dbReference>
<dbReference type="InterPro" id="IPR003594">
    <property type="entry name" value="HATPase_dom"/>
</dbReference>
<dbReference type="InterPro" id="IPR003661">
    <property type="entry name" value="HisK_dim/P_dom"/>
</dbReference>
<dbReference type="PROSITE" id="PS50109">
    <property type="entry name" value="HIS_KIN"/>
    <property type="match status" value="1"/>
</dbReference>
<feature type="transmembrane region" description="Helical" evidence="7">
    <location>
        <begin position="150"/>
        <end position="171"/>
    </location>
</feature>
<dbReference type="Pfam" id="PF02518">
    <property type="entry name" value="HATPase_c"/>
    <property type="match status" value="1"/>
</dbReference>
<reference evidence="10 11" key="1">
    <citation type="submission" date="2019-04" db="EMBL/GenBank/DDBJ databases">
        <title>Mesorhizobium composti sp. nov., isolated from compost.</title>
        <authorList>
            <person name="Lin S.-Y."/>
            <person name="Hameed A."/>
            <person name="Hsieh Y.-T."/>
            <person name="Young C.-C."/>
        </authorList>
    </citation>
    <scope>NUCLEOTIDE SEQUENCE [LARGE SCALE GENOMIC DNA]</scope>
    <source>
        <strain evidence="10 11">CC-YTH430</strain>
    </source>
</reference>
<dbReference type="InterPro" id="IPR036097">
    <property type="entry name" value="HisK_dim/P_sf"/>
</dbReference>
<evidence type="ECO:0000256" key="3">
    <source>
        <dbReference type="ARBA" id="ARBA00022553"/>
    </source>
</evidence>
<comment type="catalytic activity">
    <reaction evidence="1">
        <text>ATP + protein L-histidine = ADP + protein N-phospho-L-histidine.</text>
        <dbReference type="EC" id="2.7.13.3"/>
    </reaction>
</comment>
<dbReference type="SUPFAM" id="SSF55874">
    <property type="entry name" value="ATPase domain of HSP90 chaperone/DNA topoisomerase II/histidine kinase"/>
    <property type="match status" value="1"/>
</dbReference>
<keyword evidence="7" id="KW-0812">Transmembrane</keyword>
<feature type="transmembrane region" description="Helical" evidence="7">
    <location>
        <begin position="125"/>
        <end position="144"/>
    </location>
</feature>
<dbReference type="SUPFAM" id="SSF47384">
    <property type="entry name" value="Homodimeric domain of signal transducing histidine kinase"/>
    <property type="match status" value="1"/>
</dbReference>
<gene>
    <name evidence="10" type="ORF">E6C48_13185</name>
</gene>
<evidence type="ECO:0000259" key="9">
    <source>
        <dbReference type="PROSITE" id="PS50112"/>
    </source>
</evidence>
<dbReference type="SUPFAM" id="SSF55785">
    <property type="entry name" value="PYP-like sensor domain (PAS domain)"/>
    <property type="match status" value="1"/>
</dbReference>
<evidence type="ECO:0000256" key="6">
    <source>
        <dbReference type="SAM" id="MobiDB-lite"/>
    </source>
</evidence>
<name>A0ABY2Q5H2_9HYPH</name>
<feature type="transmembrane region" description="Helical" evidence="7">
    <location>
        <begin position="83"/>
        <end position="113"/>
    </location>
</feature>
<comment type="caution">
    <text evidence="10">The sequence shown here is derived from an EMBL/GenBank/DDBJ whole genome shotgun (WGS) entry which is preliminary data.</text>
</comment>
<dbReference type="GO" id="GO:0016301">
    <property type="term" value="F:kinase activity"/>
    <property type="evidence" value="ECO:0007669"/>
    <property type="project" value="UniProtKB-KW"/>
</dbReference>
<evidence type="ECO:0000256" key="4">
    <source>
        <dbReference type="ARBA" id="ARBA00022679"/>
    </source>
</evidence>
<organism evidence="10 11">
    <name type="scientific">Ollibium composti</name>
    <dbReference type="NCBI Taxonomy" id="2675109"/>
    <lineage>
        <taxon>Bacteria</taxon>
        <taxon>Pseudomonadati</taxon>
        <taxon>Pseudomonadota</taxon>
        <taxon>Alphaproteobacteria</taxon>
        <taxon>Hyphomicrobiales</taxon>
        <taxon>Phyllobacteriaceae</taxon>
        <taxon>Ollibium</taxon>
    </lineage>
</organism>
<keyword evidence="11" id="KW-1185">Reference proteome</keyword>
<dbReference type="SMART" id="SM00091">
    <property type="entry name" value="PAS"/>
    <property type="match status" value="1"/>
</dbReference>
<proteinExistence type="predicted"/>
<evidence type="ECO:0000256" key="2">
    <source>
        <dbReference type="ARBA" id="ARBA00012438"/>
    </source>
</evidence>
<dbReference type="CDD" id="cd00130">
    <property type="entry name" value="PAS"/>
    <property type="match status" value="1"/>
</dbReference>
<dbReference type="InterPro" id="IPR005467">
    <property type="entry name" value="His_kinase_dom"/>
</dbReference>
<dbReference type="RefSeq" id="WP_136357910.1">
    <property type="nucleotide sequence ID" value="NZ_SSNY01000007.1"/>
</dbReference>
<keyword evidence="7" id="KW-1133">Transmembrane helix</keyword>
<evidence type="ECO:0000313" key="10">
    <source>
        <dbReference type="EMBL" id="THF56656.1"/>
    </source>
</evidence>
<feature type="transmembrane region" description="Helical" evidence="7">
    <location>
        <begin position="25"/>
        <end position="46"/>
    </location>
</feature>
<evidence type="ECO:0000256" key="7">
    <source>
        <dbReference type="SAM" id="Phobius"/>
    </source>
</evidence>
<evidence type="ECO:0000259" key="8">
    <source>
        <dbReference type="PROSITE" id="PS50109"/>
    </source>
</evidence>
<dbReference type="Gene3D" id="1.10.287.130">
    <property type="match status" value="1"/>
</dbReference>
<dbReference type="PANTHER" id="PTHR43047">
    <property type="entry name" value="TWO-COMPONENT HISTIDINE PROTEIN KINASE"/>
    <property type="match status" value="1"/>
</dbReference>
<protein>
    <recommendedName>
        <fullName evidence="2">histidine kinase</fullName>
        <ecNumber evidence="2">2.7.13.3</ecNumber>
    </recommendedName>
</protein>
<keyword evidence="3" id="KW-0597">Phosphoprotein</keyword>
<keyword evidence="7" id="KW-0472">Membrane</keyword>
<dbReference type="PRINTS" id="PR00344">
    <property type="entry name" value="BCTRLSENSOR"/>
</dbReference>
<dbReference type="Gene3D" id="3.30.565.10">
    <property type="entry name" value="Histidine kinase-like ATPase, C-terminal domain"/>
    <property type="match status" value="1"/>
</dbReference>
<evidence type="ECO:0000256" key="5">
    <source>
        <dbReference type="ARBA" id="ARBA00022777"/>
    </source>
</evidence>
<feature type="compositionally biased region" description="Basic and acidic residues" evidence="6">
    <location>
        <begin position="566"/>
        <end position="575"/>
    </location>
</feature>
<dbReference type="CDD" id="cd16922">
    <property type="entry name" value="HATPase_EvgS-ArcB-TorS-like"/>
    <property type="match status" value="1"/>
</dbReference>
<dbReference type="EMBL" id="SSNY01000007">
    <property type="protein sequence ID" value="THF56656.1"/>
    <property type="molecule type" value="Genomic_DNA"/>
</dbReference>
<dbReference type="InterPro" id="IPR036890">
    <property type="entry name" value="HATPase_C_sf"/>
</dbReference>
<dbReference type="SMART" id="SM00388">
    <property type="entry name" value="HisKA"/>
    <property type="match status" value="1"/>
</dbReference>
<keyword evidence="4" id="KW-0808">Transferase</keyword>
<dbReference type="PROSITE" id="PS50112">
    <property type="entry name" value="PAS"/>
    <property type="match status" value="1"/>
</dbReference>
<accession>A0ABY2Q5H2</accession>
<evidence type="ECO:0000256" key="1">
    <source>
        <dbReference type="ARBA" id="ARBA00000085"/>
    </source>
</evidence>
<keyword evidence="5 10" id="KW-0418">Kinase</keyword>